<dbReference type="GO" id="GO:0007165">
    <property type="term" value="P:signal transduction"/>
    <property type="evidence" value="ECO:0007669"/>
    <property type="project" value="UniProtKB-KW"/>
</dbReference>
<feature type="transmembrane region" description="Helical" evidence="11">
    <location>
        <begin position="454"/>
        <end position="477"/>
    </location>
</feature>
<evidence type="ECO:0000256" key="8">
    <source>
        <dbReference type="ARBA" id="ARBA00023170"/>
    </source>
</evidence>
<evidence type="ECO:0000256" key="5">
    <source>
        <dbReference type="ARBA" id="ARBA00022725"/>
    </source>
</evidence>
<feature type="transmembrane region" description="Helical" evidence="11">
    <location>
        <begin position="304"/>
        <end position="323"/>
    </location>
</feature>
<keyword evidence="8" id="KW-0675">Receptor</keyword>
<evidence type="ECO:0000256" key="4">
    <source>
        <dbReference type="ARBA" id="ARBA00022692"/>
    </source>
</evidence>
<feature type="transmembrane region" description="Helical" evidence="11">
    <location>
        <begin position="192"/>
        <end position="213"/>
    </location>
</feature>
<comment type="subunit">
    <text evidence="10">Interacts with Orco. Complexes exist early in the endomembrane system in olfactory sensory neurons (OSNs), coupling these complexes to the conserved ciliary trafficking pathway.</text>
</comment>
<evidence type="ECO:0000256" key="9">
    <source>
        <dbReference type="ARBA" id="ARBA00023224"/>
    </source>
</evidence>
<comment type="caution">
    <text evidence="12">The sequence shown here is derived from an EMBL/GenBank/DDBJ whole genome shotgun (WGS) entry which is preliminary data.</text>
</comment>
<keyword evidence="4 11" id="KW-0812">Transmembrane</keyword>
<dbReference type="EMBL" id="CAJHJT010000034">
    <property type="protein sequence ID" value="CAD7006021.1"/>
    <property type="molecule type" value="Genomic_DNA"/>
</dbReference>
<feature type="transmembrane region" description="Helical" evidence="11">
    <location>
        <begin position="12"/>
        <end position="33"/>
    </location>
</feature>
<evidence type="ECO:0000256" key="1">
    <source>
        <dbReference type="ARBA" id="ARBA00004651"/>
    </source>
</evidence>
<gene>
    <name evidence="12" type="ORF">CCAP1982_LOCUS14356</name>
</gene>
<dbReference type="GO" id="GO:0005886">
    <property type="term" value="C:plasma membrane"/>
    <property type="evidence" value="ECO:0007669"/>
    <property type="project" value="UniProtKB-SubCell"/>
</dbReference>
<proteinExistence type="predicted"/>
<keyword evidence="2" id="KW-1003">Cell membrane</keyword>
<dbReference type="GO" id="GO:0004984">
    <property type="term" value="F:olfactory receptor activity"/>
    <property type="evidence" value="ECO:0007669"/>
    <property type="project" value="InterPro"/>
</dbReference>
<evidence type="ECO:0000256" key="11">
    <source>
        <dbReference type="SAM" id="Phobius"/>
    </source>
</evidence>
<feature type="transmembrane region" description="Helical" evidence="11">
    <location>
        <begin position="425"/>
        <end position="442"/>
    </location>
</feature>
<dbReference type="InterPro" id="IPR004117">
    <property type="entry name" value="7tm6_olfct_rcpt"/>
</dbReference>
<keyword evidence="13" id="KW-1185">Reference proteome</keyword>
<keyword evidence="5" id="KW-0552">Olfaction</keyword>
<dbReference type="Proteomes" id="UP000606786">
    <property type="component" value="Unassembled WGS sequence"/>
</dbReference>
<feature type="transmembrane region" description="Helical" evidence="11">
    <location>
        <begin position="45"/>
        <end position="69"/>
    </location>
</feature>
<keyword evidence="3" id="KW-0716">Sensory transduction</keyword>
<reference evidence="12" key="1">
    <citation type="submission" date="2020-11" db="EMBL/GenBank/DDBJ databases">
        <authorList>
            <person name="Whitehead M."/>
        </authorList>
    </citation>
    <scope>NUCLEOTIDE SEQUENCE</scope>
    <source>
        <strain evidence="12">EGII</strain>
    </source>
</reference>
<keyword evidence="9" id="KW-0807">Transducer</keyword>
<feature type="transmembrane region" description="Helical" evidence="11">
    <location>
        <begin position="687"/>
        <end position="707"/>
    </location>
</feature>
<feature type="transmembrane region" description="Helical" evidence="11">
    <location>
        <begin position="489"/>
        <end position="509"/>
    </location>
</feature>
<comment type="subcellular location">
    <subcellularLocation>
        <location evidence="1">Cell membrane</location>
        <topology evidence="1">Multi-pass membrane protein</topology>
    </subcellularLocation>
</comment>
<dbReference type="OrthoDB" id="8185860at2759"/>
<keyword evidence="7 11" id="KW-0472">Membrane</keyword>
<protein>
    <submittedName>
        <fullName evidence="12">(Mediterranean fruit fly) hypothetical protein</fullName>
    </submittedName>
</protein>
<evidence type="ECO:0000313" key="12">
    <source>
        <dbReference type="EMBL" id="CAD7006021.1"/>
    </source>
</evidence>
<evidence type="ECO:0000256" key="3">
    <source>
        <dbReference type="ARBA" id="ARBA00022606"/>
    </source>
</evidence>
<keyword evidence="6 11" id="KW-1133">Transmembrane helix</keyword>
<evidence type="ECO:0000313" key="13">
    <source>
        <dbReference type="Proteomes" id="UP000606786"/>
    </source>
</evidence>
<feature type="transmembrane region" description="Helical" evidence="11">
    <location>
        <begin position="550"/>
        <end position="575"/>
    </location>
</feature>
<accession>A0A811V5B0</accession>
<organism evidence="12 13">
    <name type="scientific">Ceratitis capitata</name>
    <name type="common">Mediterranean fruit fly</name>
    <name type="synonym">Tephritis capitata</name>
    <dbReference type="NCBI Taxonomy" id="7213"/>
    <lineage>
        <taxon>Eukaryota</taxon>
        <taxon>Metazoa</taxon>
        <taxon>Ecdysozoa</taxon>
        <taxon>Arthropoda</taxon>
        <taxon>Hexapoda</taxon>
        <taxon>Insecta</taxon>
        <taxon>Pterygota</taxon>
        <taxon>Neoptera</taxon>
        <taxon>Endopterygota</taxon>
        <taxon>Diptera</taxon>
        <taxon>Brachycera</taxon>
        <taxon>Muscomorpha</taxon>
        <taxon>Tephritoidea</taxon>
        <taxon>Tephritidae</taxon>
        <taxon>Ceratitis</taxon>
        <taxon>Ceratitis</taxon>
    </lineage>
</organism>
<evidence type="ECO:0000256" key="7">
    <source>
        <dbReference type="ARBA" id="ARBA00023136"/>
    </source>
</evidence>
<feature type="transmembrane region" description="Helical" evidence="11">
    <location>
        <begin position="81"/>
        <end position="100"/>
    </location>
</feature>
<dbReference type="PANTHER" id="PTHR21137:SF44">
    <property type="entry name" value="ODORANT RECEPTOR 13A-RELATED"/>
    <property type="match status" value="1"/>
</dbReference>
<feature type="transmembrane region" description="Helical" evidence="11">
    <location>
        <begin position="713"/>
        <end position="734"/>
    </location>
</feature>
<dbReference type="AlphaFoldDB" id="A0A811V5B0"/>
<dbReference type="Pfam" id="PF02949">
    <property type="entry name" value="7tm_6"/>
    <property type="match status" value="2"/>
</dbReference>
<evidence type="ECO:0000256" key="10">
    <source>
        <dbReference type="ARBA" id="ARBA00038679"/>
    </source>
</evidence>
<dbReference type="PANTHER" id="PTHR21137">
    <property type="entry name" value="ODORANT RECEPTOR"/>
    <property type="match status" value="1"/>
</dbReference>
<dbReference type="GO" id="GO:0005549">
    <property type="term" value="F:odorant binding"/>
    <property type="evidence" value="ECO:0007669"/>
    <property type="project" value="InterPro"/>
</dbReference>
<evidence type="ECO:0000256" key="2">
    <source>
        <dbReference type="ARBA" id="ARBA00022475"/>
    </source>
</evidence>
<evidence type="ECO:0000256" key="6">
    <source>
        <dbReference type="ARBA" id="ARBA00022989"/>
    </source>
</evidence>
<name>A0A811V5B0_CERCA</name>
<feature type="transmembrane region" description="Helical" evidence="11">
    <location>
        <begin position="274"/>
        <end position="297"/>
    </location>
</feature>
<sequence>MAPYFHSREPAATIPDFVGIPFFLISLNGMQLFKWTPNEEASRRKLLLITAFSVIVTYDCVSMLSVFAFVKLERLDYTTFALYWGYALNSLMKGGTLWFGRRQLEFILKSMVEKHPKTIAERQEYHLAAYFTKIKSFNKYLTIFHLCTTSLFNIQPMVSSIVEYMGRQDKEEEFKYKLPFIMYYYYNERQPVLYLFSYFLQCMGGFYMSYLFLGGDLLLMTLVHLVNMHFEYLIRRIESLQPTEDSDKDLNLLGPLVTYHLEILDYVKKIDATFSLSILLNYIASCLCLCLLGLQIVMGSDLVTVVKFFAFLVSTMVHVYYISHFGNNLIDLSTGISDAFYNHPWYNANYKYSRMLVLPIARAQRYAHLTAFQFFEISMHSFKSVNMPFAFQQLCFELQLSLKYSVPAMPLKLANNEPAATIQDFVGIPLFLLTFMGVKLFKWTPEEASSKRQLIMLGVFCVFATYNFATMILYIMYEPLNSSLDITEIILFWGFSLNGMMKLAIMILYRNELKSILRGLGARHPQTAEERSIYRLVPYYNKILIYNKYLAAWHLSITTLFSFHPLVASILGYIFRRDSSDGYDFTLPFMMWYYYDTTKPILYIFSYVVQTFGAFWMSLLFLSGDLLLISLVHLVNMHFDYLIRHIESFQPNGTDEDMKVLGPLLAYHQEILDYAERIDSTFSLGTLLNYAGSCLVLCLIGLQIVLGSEFLKVVKFIAFLVSTIVQVFFVSYFGNNLMDLSIGMSDAFYNHPWYDGNYRYSRMLVLPIARAQRYAHLTAFKFFEISMDSFKSVNV</sequence>